<protein>
    <submittedName>
        <fullName evidence="2">Uncharacterized protein</fullName>
    </submittedName>
</protein>
<accession>X1LTS6</accession>
<keyword evidence="1" id="KW-0472">Membrane</keyword>
<dbReference type="EMBL" id="BARV01002912">
    <property type="protein sequence ID" value="GAH97508.1"/>
    <property type="molecule type" value="Genomic_DNA"/>
</dbReference>
<dbReference type="AlphaFoldDB" id="X1LTS6"/>
<sequence>MSSFTIKLNPSVKELRIWLLKISFGVLFVVFGIFGVFSDVWGATPFEDSFDTYDLGKLVGQGDWFSGGGLSGYVQVVNDQSKDGSQSIYLAHQDINTQHNVYKIGTPICEGTASFWFLMTDSVPGTQDEISVYFIGSGRIYIGGDDLQVRGRTLEGYEVLGTIVNNIWYSLDCQWDCINKLVRYSFNQGAWTDWKVNYEDIAMPITTAKFYHISKDTAGFNDFYIDRIAETSEIPGCSLEHCNLCEEWFECQVVGCCWYYQPWYTPPFDNFCDVCEGECSYPYNCGLCETKTT</sequence>
<feature type="transmembrane region" description="Helical" evidence="1">
    <location>
        <begin position="17"/>
        <end position="37"/>
    </location>
</feature>
<evidence type="ECO:0000256" key="1">
    <source>
        <dbReference type="SAM" id="Phobius"/>
    </source>
</evidence>
<gene>
    <name evidence="2" type="ORF">S06H3_07240</name>
</gene>
<name>X1LTS6_9ZZZZ</name>
<keyword evidence="1" id="KW-1133">Transmembrane helix</keyword>
<keyword evidence="1" id="KW-0812">Transmembrane</keyword>
<evidence type="ECO:0000313" key="2">
    <source>
        <dbReference type="EMBL" id="GAH97508.1"/>
    </source>
</evidence>
<comment type="caution">
    <text evidence="2">The sequence shown here is derived from an EMBL/GenBank/DDBJ whole genome shotgun (WGS) entry which is preliminary data.</text>
</comment>
<reference evidence="2" key="1">
    <citation type="journal article" date="2014" name="Front. Microbiol.">
        <title>High frequency of phylogenetically diverse reductive dehalogenase-homologous genes in deep subseafloor sedimentary metagenomes.</title>
        <authorList>
            <person name="Kawai M."/>
            <person name="Futagami T."/>
            <person name="Toyoda A."/>
            <person name="Takaki Y."/>
            <person name="Nishi S."/>
            <person name="Hori S."/>
            <person name="Arai W."/>
            <person name="Tsubouchi T."/>
            <person name="Morono Y."/>
            <person name="Uchiyama I."/>
            <person name="Ito T."/>
            <person name="Fujiyama A."/>
            <person name="Inagaki F."/>
            <person name="Takami H."/>
        </authorList>
    </citation>
    <scope>NUCLEOTIDE SEQUENCE</scope>
    <source>
        <strain evidence="2">Expedition CK06-06</strain>
    </source>
</reference>
<proteinExistence type="predicted"/>
<feature type="non-terminal residue" evidence="2">
    <location>
        <position position="293"/>
    </location>
</feature>
<organism evidence="2">
    <name type="scientific">marine sediment metagenome</name>
    <dbReference type="NCBI Taxonomy" id="412755"/>
    <lineage>
        <taxon>unclassified sequences</taxon>
        <taxon>metagenomes</taxon>
        <taxon>ecological metagenomes</taxon>
    </lineage>
</organism>